<feature type="domain" description="OmpR/PhoB-type" evidence="3">
    <location>
        <begin position="210"/>
        <end position="277"/>
    </location>
</feature>
<sequence length="282" mass="32622">MAKSVKSEDFFSPPRARHAANDVDNDVDVDRPDVSLFEFSTEPAEQQFEYLIRERSAGPNGSLRELVANIRFVTIGTGHRPALMEFVEATFGPVTIYSVEKDNIRGFSSQPASFSIIVALLDDVTRAKRLFREHKSFMDNKLCYAIMTESNPKARASLLRFAFDDVFDTRMKPAEIIVRMQAHLNRQGHYNRAIKEDEHFQIFCDENIEGRVYTTQMEILRQLYDNLGKVVRYRELASYDYHSGDFRYKSLSVRIHNLRKRLKNYQIRCERGAGYALVRGGN</sequence>
<dbReference type="RefSeq" id="WP_084662431.1">
    <property type="nucleotide sequence ID" value="NZ_FRDF01000003.1"/>
</dbReference>
<dbReference type="OrthoDB" id="9926411at2"/>
<evidence type="ECO:0000313" key="4">
    <source>
        <dbReference type="EMBL" id="SHN50900.1"/>
    </source>
</evidence>
<accession>A0A1M7RXG9</accession>
<protein>
    <submittedName>
        <fullName evidence="4">Transcriptional regulatory protein, C terminal</fullName>
    </submittedName>
</protein>
<keyword evidence="1" id="KW-0238">DNA-binding</keyword>
<evidence type="ECO:0000256" key="2">
    <source>
        <dbReference type="SAM" id="MobiDB-lite"/>
    </source>
</evidence>
<evidence type="ECO:0000259" key="3">
    <source>
        <dbReference type="SMART" id="SM00862"/>
    </source>
</evidence>
<dbReference type="InterPro" id="IPR036388">
    <property type="entry name" value="WH-like_DNA-bd_sf"/>
</dbReference>
<organism evidence="4 5">
    <name type="scientific">Erythrobacter sanguineus</name>
    <dbReference type="NCBI Taxonomy" id="198312"/>
    <lineage>
        <taxon>Bacteria</taxon>
        <taxon>Pseudomonadati</taxon>
        <taxon>Pseudomonadota</taxon>
        <taxon>Alphaproteobacteria</taxon>
        <taxon>Sphingomonadales</taxon>
        <taxon>Erythrobacteraceae</taxon>
        <taxon>Erythrobacter/Porphyrobacter group</taxon>
        <taxon>Erythrobacter</taxon>
    </lineage>
</organism>
<dbReference type="GO" id="GO:0006355">
    <property type="term" value="P:regulation of DNA-templated transcription"/>
    <property type="evidence" value="ECO:0007669"/>
    <property type="project" value="InterPro"/>
</dbReference>
<evidence type="ECO:0000313" key="5">
    <source>
        <dbReference type="Proteomes" id="UP000184391"/>
    </source>
</evidence>
<name>A0A1M7RXG9_9SPHN</name>
<dbReference type="Gene3D" id="1.10.10.10">
    <property type="entry name" value="Winged helix-like DNA-binding domain superfamily/Winged helix DNA-binding domain"/>
    <property type="match status" value="1"/>
</dbReference>
<gene>
    <name evidence="4" type="ORF">SAMN02745193_00561</name>
</gene>
<dbReference type="InterPro" id="IPR016032">
    <property type="entry name" value="Sig_transdc_resp-reg_C-effctor"/>
</dbReference>
<evidence type="ECO:0000256" key="1">
    <source>
        <dbReference type="ARBA" id="ARBA00023125"/>
    </source>
</evidence>
<dbReference type="Proteomes" id="UP000184391">
    <property type="component" value="Unassembled WGS sequence"/>
</dbReference>
<feature type="region of interest" description="Disordered" evidence="2">
    <location>
        <begin position="1"/>
        <end position="26"/>
    </location>
</feature>
<keyword evidence="5" id="KW-1185">Reference proteome</keyword>
<dbReference type="EMBL" id="FRDF01000003">
    <property type="protein sequence ID" value="SHN50900.1"/>
    <property type="molecule type" value="Genomic_DNA"/>
</dbReference>
<dbReference type="AlphaFoldDB" id="A0A1M7RXG9"/>
<dbReference type="STRING" id="198312.SAMN02745193_00561"/>
<dbReference type="GO" id="GO:0003677">
    <property type="term" value="F:DNA binding"/>
    <property type="evidence" value="ECO:0007669"/>
    <property type="project" value="UniProtKB-KW"/>
</dbReference>
<dbReference type="SUPFAM" id="SSF46894">
    <property type="entry name" value="C-terminal effector domain of the bipartite response regulators"/>
    <property type="match status" value="1"/>
</dbReference>
<dbReference type="SMART" id="SM00862">
    <property type="entry name" value="Trans_reg_C"/>
    <property type="match status" value="1"/>
</dbReference>
<dbReference type="InterPro" id="IPR001867">
    <property type="entry name" value="OmpR/PhoB-type_DNA-bd"/>
</dbReference>
<reference evidence="5" key="1">
    <citation type="submission" date="2016-12" db="EMBL/GenBank/DDBJ databases">
        <authorList>
            <person name="Varghese N."/>
            <person name="Submissions S."/>
        </authorList>
    </citation>
    <scope>NUCLEOTIDE SEQUENCE [LARGE SCALE GENOMIC DNA]</scope>
    <source>
        <strain evidence="5">DSM 11032</strain>
    </source>
</reference>
<proteinExistence type="predicted"/>
<dbReference type="GO" id="GO:0000160">
    <property type="term" value="P:phosphorelay signal transduction system"/>
    <property type="evidence" value="ECO:0007669"/>
    <property type="project" value="InterPro"/>
</dbReference>